<feature type="transmembrane region" description="Helical" evidence="1">
    <location>
        <begin position="95"/>
        <end position="114"/>
    </location>
</feature>
<sequence length="217" mass="25202">MSIYEILDYLYLFFFGFIFVPLGVGLFRWKSLNLAGRIAMGFLASVLVIEVLKDTLSVFHIRNHFMYYPHTVFVFAFSTCFFYKMAGPNVVLKKWLIYTYVAIILFLPLEVWVISGFNQINTITQTLSYLNMIGVSGYFLKELLLNKRSSVLSQDYRFWFCAAFFTLSLFSVITSFFKKQFIESSLDLYYFFDMLTVIGGATAFILFAIGFIVTPKK</sequence>
<feature type="transmembrane region" description="Helical" evidence="1">
    <location>
        <begin position="65"/>
        <end position="83"/>
    </location>
</feature>
<dbReference type="EMBL" id="JBHULC010000003">
    <property type="protein sequence ID" value="MFD2519691.1"/>
    <property type="molecule type" value="Genomic_DNA"/>
</dbReference>
<evidence type="ECO:0000313" key="3">
    <source>
        <dbReference type="Proteomes" id="UP001597510"/>
    </source>
</evidence>
<feature type="transmembrane region" description="Helical" evidence="1">
    <location>
        <begin position="6"/>
        <end position="27"/>
    </location>
</feature>
<gene>
    <name evidence="2" type="ORF">ACFSR2_02275</name>
</gene>
<keyword evidence="1" id="KW-0812">Transmembrane</keyword>
<accession>A0ABW5J1R2</accession>
<feature type="transmembrane region" description="Helical" evidence="1">
    <location>
        <begin position="34"/>
        <end position="53"/>
    </location>
</feature>
<keyword evidence="3" id="KW-1185">Reference proteome</keyword>
<name>A0ABW5J1R2_9BACT</name>
<reference evidence="3" key="1">
    <citation type="journal article" date="2019" name="Int. J. Syst. Evol. Microbiol.">
        <title>The Global Catalogue of Microorganisms (GCM) 10K type strain sequencing project: providing services to taxonomists for standard genome sequencing and annotation.</title>
        <authorList>
            <consortium name="The Broad Institute Genomics Platform"/>
            <consortium name="The Broad Institute Genome Sequencing Center for Infectious Disease"/>
            <person name="Wu L."/>
            <person name="Ma J."/>
        </authorList>
    </citation>
    <scope>NUCLEOTIDE SEQUENCE [LARGE SCALE GENOMIC DNA]</scope>
    <source>
        <strain evidence="3">KCTC 52344</strain>
    </source>
</reference>
<comment type="caution">
    <text evidence="2">The sequence shown here is derived from an EMBL/GenBank/DDBJ whole genome shotgun (WGS) entry which is preliminary data.</text>
</comment>
<keyword evidence="1" id="KW-0472">Membrane</keyword>
<feature type="transmembrane region" description="Helical" evidence="1">
    <location>
        <begin position="189"/>
        <end position="213"/>
    </location>
</feature>
<organism evidence="2 3">
    <name type="scientific">Emticicia soli</name>
    <dbReference type="NCBI Taxonomy" id="2027878"/>
    <lineage>
        <taxon>Bacteria</taxon>
        <taxon>Pseudomonadati</taxon>
        <taxon>Bacteroidota</taxon>
        <taxon>Cytophagia</taxon>
        <taxon>Cytophagales</taxon>
        <taxon>Leadbetterellaceae</taxon>
        <taxon>Emticicia</taxon>
    </lineage>
</organism>
<feature type="transmembrane region" description="Helical" evidence="1">
    <location>
        <begin position="126"/>
        <end position="144"/>
    </location>
</feature>
<dbReference type="RefSeq" id="WP_340236455.1">
    <property type="nucleotide sequence ID" value="NZ_JBBEWC010000006.1"/>
</dbReference>
<evidence type="ECO:0000256" key="1">
    <source>
        <dbReference type="SAM" id="Phobius"/>
    </source>
</evidence>
<evidence type="ECO:0000313" key="2">
    <source>
        <dbReference type="EMBL" id="MFD2519691.1"/>
    </source>
</evidence>
<dbReference type="Proteomes" id="UP001597510">
    <property type="component" value="Unassembled WGS sequence"/>
</dbReference>
<protein>
    <recommendedName>
        <fullName evidence="4">Histidine kinase N-terminal 7TM region domain-containing protein</fullName>
    </recommendedName>
</protein>
<evidence type="ECO:0008006" key="4">
    <source>
        <dbReference type="Google" id="ProtNLM"/>
    </source>
</evidence>
<proteinExistence type="predicted"/>
<keyword evidence="1" id="KW-1133">Transmembrane helix</keyword>
<feature type="transmembrane region" description="Helical" evidence="1">
    <location>
        <begin position="156"/>
        <end position="177"/>
    </location>
</feature>